<evidence type="ECO:0000313" key="1">
    <source>
        <dbReference type="EMBL" id="GFH30759.1"/>
    </source>
</evidence>
<dbReference type="EMBL" id="BLLF01005128">
    <property type="protein sequence ID" value="GFH30759.1"/>
    <property type="molecule type" value="Genomic_DNA"/>
</dbReference>
<proteinExistence type="predicted"/>
<dbReference type="AlphaFoldDB" id="A0A6A0AD25"/>
<sequence length="66" mass="6889">MFCLACGRDDGSRDNWIPLFLDLTTAFGAAAGASALPAALLRLTKLLLRGHSCGKLPTHVGAHVAQ</sequence>
<organism evidence="1 2">
    <name type="scientific">Haematococcus lacustris</name>
    <name type="common">Green alga</name>
    <name type="synonym">Haematococcus pluvialis</name>
    <dbReference type="NCBI Taxonomy" id="44745"/>
    <lineage>
        <taxon>Eukaryota</taxon>
        <taxon>Viridiplantae</taxon>
        <taxon>Chlorophyta</taxon>
        <taxon>core chlorophytes</taxon>
        <taxon>Chlorophyceae</taxon>
        <taxon>CS clade</taxon>
        <taxon>Chlamydomonadales</taxon>
        <taxon>Haematococcaceae</taxon>
        <taxon>Haematococcus</taxon>
    </lineage>
</organism>
<comment type="caution">
    <text evidence="1">The sequence shown here is derived from an EMBL/GenBank/DDBJ whole genome shotgun (WGS) entry which is preliminary data.</text>
</comment>
<protein>
    <submittedName>
        <fullName evidence="1">Uncharacterized protein</fullName>
    </submittedName>
</protein>
<accession>A0A6A0AD25</accession>
<gene>
    <name evidence="1" type="ORF">HaLaN_29677</name>
</gene>
<dbReference type="Proteomes" id="UP000485058">
    <property type="component" value="Unassembled WGS sequence"/>
</dbReference>
<evidence type="ECO:0000313" key="2">
    <source>
        <dbReference type="Proteomes" id="UP000485058"/>
    </source>
</evidence>
<keyword evidence="2" id="KW-1185">Reference proteome</keyword>
<reference evidence="1 2" key="1">
    <citation type="submission" date="2020-02" db="EMBL/GenBank/DDBJ databases">
        <title>Draft genome sequence of Haematococcus lacustris strain NIES-144.</title>
        <authorList>
            <person name="Morimoto D."/>
            <person name="Nakagawa S."/>
            <person name="Yoshida T."/>
            <person name="Sawayama S."/>
        </authorList>
    </citation>
    <scope>NUCLEOTIDE SEQUENCE [LARGE SCALE GENOMIC DNA]</scope>
    <source>
        <strain evidence="1 2">NIES-144</strain>
    </source>
</reference>
<name>A0A6A0AD25_HAELA</name>